<dbReference type="PROSITE" id="PS51462">
    <property type="entry name" value="NUDIX"/>
    <property type="match status" value="1"/>
</dbReference>
<dbReference type="InterPro" id="IPR051325">
    <property type="entry name" value="Nudix_hydrolase_domain"/>
</dbReference>
<dbReference type="Pfam" id="PF00293">
    <property type="entry name" value="NUDIX"/>
    <property type="match status" value="1"/>
</dbReference>
<evidence type="ECO:0000259" key="2">
    <source>
        <dbReference type="PROSITE" id="PS51462"/>
    </source>
</evidence>
<evidence type="ECO:0000313" key="3">
    <source>
        <dbReference type="EMBL" id="CAB4948904.1"/>
    </source>
</evidence>
<dbReference type="InterPro" id="IPR015797">
    <property type="entry name" value="NUDIX_hydrolase-like_dom_sf"/>
</dbReference>
<dbReference type="InterPro" id="IPR029033">
    <property type="entry name" value="His_PPase_superfam"/>
</dbReference>
<dbReference type="InterPro" id="IPR013078">
    <property type="entry name" value="His_Pase_superF_clade-1"/>
</dbReference>
<dbReference type="CDD" id="cd03673">
    <property type="entry name" value="NUDIX_Ap6A_hydrolase"/>
    <property type="match status" value="1"/>
</dbReference>
<accession>A0A6J7K3I8</accession>
<protein>
    <submittedName>
        <fullName evidence="3">Unannotated protein</fullName>
    </submittedName>
</protein>
<dbReference type="GO" id="GO:0006754">
    <property type="term" value="P:ATP biosynthetic process"/>
    <property type="evidence" value="ECO:0007669"/>
    <property type="project" value="TreeGrafter"/>
</dbReference>
<dbReference type="InterPro" id="IPR020084">
    <property type="entry name" value="NUDIX_hydrolase_CS"/>
</dbReference>
<dbReference type="PROSITE" id="PS00893">
    <property type="entry name" value="NUDIX_BOX"/>
    <property type="match status" value="1"/>
</dbReference>
<evidence type="ECO:0000256" key="1">
    <source>
        <dbReference type="ARBA" id="ARBA00022801"/>
    </source>
</evidence>
<dbReference type="PANTHER" id="PTHR21340">
    <property type="entry name" value="DIADENOSINE 5,5-P1,P4-TETRAPHOSPHATE PYROPHOSPHOHYDROLASE MUTT"/>
    <property type="match status" value="1"/>
</dbReference>
<dbReference type="InterPro" id="IPR020476">
    <property type="entry name" value="Nudix_hydrolase"/>
</dbReference>
<dbReference type="PRINTS" id="PR00502">
    <property type="entry name" value="NUDIXFAMILY"/>
</dbReference>
<proteinExistence type="predicted"/>
<dbReference type="Pfam" id="PF00300">
    <property type="entry name" value="His_Phos_1"/>
    <property type="match status" value="1"/>
</dbReference>
<organism evidence="3">
    <name type="scientific">freshwater metagenome</name>
    <dbReference type="NCBI Taxonomy" id="449393"/>
    <lineage>
        <taxon>unclassified sequences</taxon>
        <taxon>metagenomes</taxon>
        <taxon>ecological metagenomes</taxon>
    </lineage>
</organism>
<dbReference type="GO" id="GO:0004081">
    <property type="term" value="F:bis(5'-nucleosyl)-tetraphosphatase (asymmetrical) activity"/>
    <property type="evidence" value="ECO:0007669"/>
    <property type="project" value="TreeGrafter"/>
</dbReference>
<reference evidence="3" key="1">
    <citation type="submission" date="2020-05" db="EMBL/GenBank/DDBJ databases">
        <authorList>
            <person name="Chiriac C."/>
            <person name="Salcher M."/>
            <person name="Ghai R."/>
            <person name="Kavagutti S V."/>
        </authorList>
    </citation>
    <scope>NUCLEOTIDE SEQUENCE</scope>
</reference>
<dbReference type="EMBL" id="CAFBNO010000006">
    <property type="protein sequence ID" value="CAB4948904.1"/>
    <property type="molecule type" value="Genomic_DNA"/>
</dbReference>
<keyword evidence="1" id="KW-0378">Hydrolase</keyword>
<dbReference type="PANTHER" id="PTHR21340:SF0">
    <property type="entry name" value="BIS(5'-NUCLEOSYL)-TETRAPHOSPHATASE [ASYMMETRICAL]"/>
    <property type="match status" value="1"/>
</dbReference>
<dbReference type="SUPFAM" id="SSF53254">
    <property type="entry name" value="Phosphoglycerate mutase-like"/>
    <property type="match status" value="1"/>
</dbReference>
<dbReference type="SUPFAM" id="SSF55811">
    <property type="entry name" value="Nudix"/>
    <property type="match status" value="1"/>
</dbReference>
<dbReference type="CDD" id="cd07067">
    <property type="entry name" value="HP_PGM_like"/>
    <property type="match status" value="1"/>
</dbReference>
<dbReference type="Gene3D" id="3.90.79.10">
    <property type="entry name" value="Nucleoside Triphosphate Pyrophosphohydrolase"/>
    <property type="match status" value="1"/>
</dbReference>
<dbReference type="InterPro" id="IPR000086">
    <property type="entry name" value="NUDIX_hydrolase_dom"/>
</dbReference>
<dbReference type="Gene3D" id="3.40.50.1240">
    <property type="entry name" value="Phosphoglycerate mutase-like"/>
    <property type="match status" value="1"/>
</dbReference>
<name>A0A6J7K3I8_9ZZZZ</name>
<feature type="domain" description="Nudix hydrolase" evidence="2">
    <location>
        <begin position="1"/>
        <end position="133"/>
    </location>
</feature>
<sequence>MTIYAAGALCWREEKGRLLVAVIHRARYNDWGWPKGKVDPGETLPETAVREILEETGLSIRLGMSLGVQKYNLPNGKEKEVHYWASKVTSRALKASSFKPSEEVAKVDWLTPDEATLLLTYEHDKTFLEKLVLLHAQEQLDTKPFIVLRHGKATPRSAWTKGEDTRPLLAAGKMQAKSLKLLLACWGAKRVVSSPWERCKATVAPYAMVRGIPVEYKDSLTESGNKETPSVTLKVIHKLIQDGRSTIVCTHRPALPTVLEELAKYNPLEKLALLENARAIKPGHFVVAHLTRQAPGKNRQIVSVETYGPLEAK</sequence>
<dbReference type="AlphaFoldDB" id="A0A6J7K3I8"/>
<gene>
    <name evidence="3" type="ORF">UFOPK3837_00295</name>
</gene>
<dbReference type="GO" id="GO:0006167">
    <property type="term" value="P:AMP biosynthetic process"/>
    <property type="evidence" value="ECO:0007669"/>
    <property type="project" value="TreeGrafter"/>
</dbReference>